<dbReference type="EMBL" id="BMGI01000006">
    <property type="protein sequence ID" value="GGD46604.1"/>
    <property type="molecule type" value="Genomic_DNA"/>
</dbReference>
<keyword evidence="1" id="KW-1133">Transmembrane helix</keyword>
<keyword evidence="1" id="KW-0812">Transmembrane</keyword>
<name>A0ABQ1QX54_9RHOB</name>
<organism evidence="2 3">
    <name type="scientific">Sinisalibacter lacisalsi</name>
    <dbReference type="NCBI Taxonomy" id="1526570"/>
    <lineage>
        <taxon>Bacteria</taxon>
        <taxon>Pseudomonadati</taxon>
        <taxon>Pseudomonadota</taxon>
        <taxon>Alphaproteobacteria</taxon>
        <taxon>Rhodobacterales</taxon>
        <taxon>Roseobacteraceae</taxon>
        <taxon>Sinisalibacter</taxon>
    </lineage>
</organism>
<evidence type="ECO:0000256" key="1">
    <source>
        <dbReference type="SAM" id="Phobius"/>
    </source>
</evidence>
<dbReference type="Proteomes" id="UP000617355">
    <property type="component" value="Unassembled WGS sequence"/>
</dbReference>
<reference evidence="3" key="1">
    <citation type="journal article" date="2019" name="Int. J. Syst. Evol. Microbiol.">
        <title>The Global Catalogue of Microorganisms (GCM) 10K type strain sequencing project: providing services to taxonomists for standard genome sequencing and annotation.</title>
        <authorList>
            <consortium name="The Broad Institute Genomics Platform"/>
            <consortium name="The Broad Institute Genome Sequencing Center for Infectious Disease"/>
            <person name="Wu L."/>
            <person name="Ma J."/>
        </authorList>
    </citation>
    <scope>NUCLEOTIDE SEQUENCE [LARGE SCALE GENOMIC DNA]</scope>
    <source>
        <strain evidence="3">CGMCC 1.12922</strain>
    </source>
</reference>
<dbReference type="RefSeq" id="WP_188529923.1">
    <property type="nucleotide sequence ID" value="NZ_BMGI01000006.1"/>
</dbReference>
<accession>A0ABQ1QX54</accession>
<keyword evidence="1" id="KW-0472">Membrane</keyword>
<comment type="caution">
    <text evidence="2">The sequence shown here is derived from an EMBL/GenBank/DDBJ whole genome shotgun (WGS) entry which is preliminary data.</text>
</comment>
<keyword evidence="3" id="KW-1185">Reference proteome</keyword>
<protein>
    <submittedName>
        <fullName evidence="2">Uncharacterized protein</fullName>
    </submittedName>
</protein>
<feature type="transmembrane region" description="Helical" evidence="1">
    <location>
        <begin position="64"/>
        <end position="85"/>
    </location>
</feature>
<evidence type="ECO:0000313" key="2">
    <source>
        <dbReference type="EMBL" id="GGD46604.1"/>
    </source>
</evidence>
<feature type="transmembrane region" description="Helical" evidence="1">
    <location>
        <begin position="31"/>
        <end position="52"/>
    </location>
</feature>
<gene>
    <name evidence="2" type="ORF">GCM10011358_32920</name>
</gene>
<evidence type="ECO:0000313" key="3">
    <source>
        <dbReference type="Proteomes" id="UP000617355"/>
    </source>
</evidence>
<proteinExistence type="predicted"/>
<sequence>MPIAAAIIAMLMVGAPATLLAAWLGWRGATAVWPVLVNALWPALGAAAYLAVTNPAEVPYRLDSPVASGVLLGGTLAALSAPLWLGGFWAGRRARQVRAG</sequence>